<dbReference type="Pfam" id="PF10536">
    <property type="entry name" value="PMD"/>
    <property type="match status" value="1"/>
</dbReference>
<evidence type="ECO:0000259" key="2">
    <source>
        <dbReference type="Pfam" id="PF10536"/>
    </source>
</evidence>
<dbReference type="PANTHER" id="PTHR36607">
    <property type="entry name" value="1,2-DIHYDROXY-3-KETO-5-METHYLTHIOPENTENE DIOXYGENASE 4"/>
    <property type="match status" value="1"/>
</dbReference>
<gene>
    <name evidence="3" type="ORF">Cgig2_027172</name>
</gene>
<proteinExistence type="predicted"/>
<organism evidence="3 4">
    <name type="scientific">Carnegiea gigantea</name>
    <dbReference type="NCBI Taxonomy" id="171969"/>
    <lineage>
        <taxon>Eukaryota</taxon>
        <taxon>Viridiplantae</taxon>
        <taxon>Streptophyta</taxon>
        <taxon>Embryophyta</taxon>
        <taxon>Tracheophyta</taxon>
        <taxon>Spermatophyta</taxon>
        <taxon>Magnoliopsida</taxon>
        <taxon>eudicotyledons</taxon>
        <taxon>Gunneridae</taxon>
        <taxon>Pentapetalae</taxon>
        <taxon>Caryophyllales</taxon>
        <taxon>Cactineae</taxon>
        <taxon>Cactaceae</taxon>
        <taxon>Cactoideae</taxon>
        <taxon>Echinocereeae</taxon>
        <taxon>Carnegiea</taxon>
    </lineage>
</organism>
<dbReference type="EMBL" id="JAKOGI010000024">
    <property type="protein sequence ID" value="KAJ8449170.1"/>
    <property type="molecule type" value="Genomic_DNA"/>
</dbReference>
<accession>A0A9Q1KU79</accession>
<dbReference type="InterPro" id="IPR019557">
    <property type="entry name" value="AminoTfrase-like_pln_mobile"/>
</dbReference>
<keyword evidence="4" id="KW-1185">Reference proteome</keyword>
<evidence type="ECO:0000313" key="3">
    <source>
        <dbReference type="EMBL" id="KAJ8449170.1"/>
    </source>
</evidence>
<reference evidence="3" key="1">
    <citation type="submission" date="2022-04" db="EMBL/GenBank/DDBJ databases">
        <title>Carnegiea gigantea Genome sequencing and assembly v2.</title>
        <authorList>
            <person name="Copetti D."/>
            <person name="Sanderson M.J."/>
            <person name="Burquez A."/>
            <person name="Wojciechowski M.F."/>
        </authorList>
    </citation>
    <scope>NUCLEOTIDE SEQUENCE</scope>
    <source>
        <strain evidence="3">SGP5-SGP5p</strain>
        <tissue evidence="3">Aerial part</tissue>
    </source>
</reference>
<feature type="domain" description="Aminotransferase-like plant mobile" evidence="2">
    <location>
        <begin position="24"/>
        <end position="222"/>
    </location>
</feature>
<name>A0A9Q1KU79_9CARY</name>
<dbReference type="AlphaFoldDB" id="A0A9Q1KU79"/>
<dbReference type="Proteomes" id="UP001153076">
    <property type="component" value="Unassembled WGS sequence"/>
</dbReference>
<keyword evidence="1" id="KW-0472">Membrane</keyword>
<protein>
    <recommendedName>
        <fullName evidence="2">Aminotransferase-like plant mobile domain-containing protein</fullName>
    </recommendedName>
</protein>
<evidence type="ECO:0000313" key="4">
    <source>
        <dbReference type="Proteomes" id="UP001153076"/>
    </source>
</evidence>
<dbReference type="PANTHER" id="PTHR36607:SF23">
    <property type="entry name" value="AMINOTRANSFERASE-LIKE PLANT MOBILE DOMAIN-CONTAINING PROTEIN"/>
    <property type="match status" value="1"/>
</dbReference>
<dbReference type="OrthoDB" id="694455at2759"/>
<feature type="transmembrane region" description="Helical" evidence="1">
    <location>
        <begin position="127"/>
        <end position="151"/>
    </location>
</feature>
<keyword evidence="1" id="KW-0812">Transmembrane</keyword>
<evidence type="ECO:0000256" key="1">
    <source>
        <dbReference type="SAM" id="Phobius"/>
    </source>
</evidence>
<sequence length="247" mass="27968">MVGTIEWTEYILKHFEHTLRSANIYGAIGVSCYPYHCDSDVWRAFCELWGPLTNTFHHDAREVDISLYDLERIGGLPILGDIYEEFLTHNEDLMDDEKFLPIVLELLRELTWGAFGKESGRRASDRLLALNITTIGELAAFLAFWLSHFVLPYQSEVIRPETFVMASSMASGQKISLASMVLGYIYHGLEQVTSHPVHPGQANPSLPIHYVVGWLAELFLTLCSRRSDSECPIDYPVLIRNAGMSTK</sequence>
<comment type="caution">
    <text evidence="3">The sequence shown here is derived from an EMBL/GenBank/DDBJ whole genome shotgun (WGS) entry which is preliminary data.</text>
</comment>
<keyword evidence="1" id="KW-1133">Transmembrane helix</keyword>